<organism evidence="3 4">
    <name type="scientific">Thalassiosira pseudonana</name>
    <name type="common">Marine diatom</name>
    <name type="synonym">Cyclotella nana</name>
    <dbReference type="NCBI Taxonomy" id="35128"/>
    <lineage>
        <taxon>Eukaryota</taxon>
        <taxon>Sar</taxon>
        <taxon>Stramenopiles</taxon>
        <taxon>Ochrophyta</taxon>
        <taxon>Bacillariophyta</taxon>
        <taxon>Coscinodiscophyceae</taxon>
        <taxon>Thalassiosirophycidae</taxon>
        <taxon>Thalassiosirales</taxon>
        <taxon>Thalassiosiraceae</taxon>
        <taxon>Thalassiosira</taxon>
    </lineage>
</organism>
<keyword evidence="4" id="KW-1185">Reference proteome</keyword>
<proteinExistence type="predicted"/>
<evidence type="ECO:0000256" key="1">
    <source>
        <dbReference type="SAM" id="MobiDB-lite"/>
    </source>
</evidence>
<feature type="region of interest" description="Disordered" evidence="1">
    <location>
        <begin position="404"/>
        <end position="424"/>
    </location>
</feature>
<dbReference type="PaxDb" id="35128-Thaps21752"/>
<dbReference type="Proteomes" id="UP000001449">
    <property type="component" value="Chromosome 3"/>
</dbReference>
<dbReference type="HOGENOM" id="CLU_411358_0_0_1"/>
<dbReference type="KEGG" id="tps:THAPSDRAFT_21752"/>
<accession>B8BXT0</accession>
<dbReference type="GeneID" id="7448746"/>
<feature type="compositionally biased region" description="Polar residues" evidence="1">
    <location>
        <begin position="603"/>
        <end position="613"/>
    </location>
</feature>
<feature type="compositionally biased region" description="Basic and acidic residues" evidence="1">
    <location>
        <begin position="614"/>
        <end position="628"/>
    </location>
</feature>
<feature type="region of interest" description="Disordered" evidence="1">
    <location>
        <begin position="555"/>
        <end position="577"/>
    </location>
</feature>
<evidence type="ECO:0000313" key="3">
    <source>
        <dbReference type="EMBL" id="EED94261.1"/>
    </source>
</evidence>
<feature type="region of interest" description="Disordered" evidence="1">
    <location>
        <begin position="452"/>
        <end position="473"/>
    </location>
</feature>
<name>B8BXT0_THAPS</name>
<feature type="region of interest" description="Disordered" evidence="1">
    <location>
        <begin position="599"/>
        <end position="637"/>
    </location>
</feature>
<evidence type="ECO:0000259" key="2">
    <source>
        <dbReference type="Pfam" id="PF20710"/>
    </source>
</evidence>
<dbReference type="eggNOG" id="ENOG502SSM2">
    <property type="taxonomic scope" value="Eukaryota"/>
</dbReference>
<dbReference type="InterPro" id="IPR049227">
    <property type="entry name" value="DUF6824"/>
</dbReference>
<evidence type="ECO:0000313" key="4">
    <source>
        <dbReference type="Proteomes" id="UP000001449"/>
    </source>
</evidence>
<dbReference type="RefSeq" id="XP_002288825.1">
    <property type="nucleotide sequence ID" value="XM_002288789.1"/>
</dbReference>
<protein>
    <recommendedName>
        <fullName evidence="2">DUF6824 domain-containing protein</fullName>
    </recommendedName>
</protein>
<dbReference type="Pfam" id="PF20710">
    <property type="entry name" value="DUF6824"/>
    <property type="match status" value="1"/>
</dbReference>
<sequence length="668" mass="72471">MESNRASKEPKHYVFELNNIDVFCGRGSGPNDRAGNIAFRNLILTRKAEYLAVTSRDAKGTIAAEIVQDVRSRGGRFVKKLSPAQVKEAGFKRGVAVYELADEPTVLEKAKQTLRQNRAKFDAGNGGFVAAAAEKVVGGTFKTVEKGGEKLKKAMCSKMPALPVKQPSLSSLEPIPLSEASLQLDSTKLPVISGSTADQLQKALFASSAYTNAHTSSTGNLSMAEALASAFASTKSGTSTNSAEVFESLLKEYNSIDETTLMNQYAELKAQQCLMIQQQLMMQQQARYPNQGEQPTLTTGMQQNGHMGMQQQMNYQQAGTMPIQYQQHDRHTQDRPSQFHQYCQHTESDIQRHVQPQHPNATGSMNNMQEPDLSESSMRQYINDSTSLDQSQSVQLMSMLSMQSNNLQNPSGSQQKLASDDAGSGNVCGSLVRQYDSEKLLQQYEQMQSQQMTPLVQSAAPQDEVGGPQKQESDNSFELAALLQHGEGQAGETQSANEPARHPRRRSVATAEAPAGKNAPVEADNRNEESLRLSFLTANHLAATLKDDTMIMPSGQVDASESKRPSVSKGASKRGSAMDASLMSLMSMSMSLSEISHDMATPGNKTSSVTKSMNRVDEGRAEGDKRCGEQGPVGEAPVFGDVSMMKLGESSGGFSTLSLLDDDDWKSS</sequence>
<feature type="compositionally biased region" description="Polar residues" evidence="1">
    <location>
        <begin position="357"/>
        <end position="376"/>
    </location>
</feature>
<reference evidence="3 4" key="1">
    <citation type="journal article" date="2004" name="Science">
        <title>The genome of the diatom Thalassiosira pseudonana: ecology, evolution, and metabolism.</title>
        <authorList>
            <person name="Armbrust E.V."/>
            <person name="Berges J.A."/>
            <person name="Bowler C."/>
            <person name="Green B.R."/>
            <person name="Martinez D."/>
            <person name="Putnam N.H."/>
            <person name="Zhou S."/>
            <person name="Allen A.E."/>
            <person name="Apt K.E."/>
            <person name="Bechner M."/>
            <person name="Brzezinski M.A."/>
            <person name="Chaal B.K."/>
            <person name="Chiovitti A."/>
            <person name="Davis A.K."/>
            <person name="Demarest M.S."/>
            <person name="Detter J.C."/>
            <person name="Glavina T."/>
            <person name="Goodstein D."/>
            <person name="Hadi M.Z."/>
            <person name="Hellsten U."/>
            <person name="Hildebrand M."/>
            <person name="Jenkins B.D."/>
            <person name="Jurka J."/>
            <person name="Kapitonov V.V."/>
            <person name="Kroger N."/>
            <person name="Lau W.W."/>
            <person name="Lane T.W."/>
            <person name="Larimer F.W."/>
            <person name="Lippmeier J.C."/>
            <person name="Lucas S."/>
            <person name="Medina M."/>
            <person name="Montsant A."/>
            <person name="Obornik M."/>
            <person name="Parker M.S."/>
            <person name="Palenik B."/>
            <person name="Pazour G.J."/>
            <person name="Richardson P.M."/>
            <person name="Rynearson T.A."/>
            <person name="Saito M.A."/>
            <person name="Schwartz D.C."/>
            <person name="Thamatrakoln K."/>
            <person name="Valentin K."/>
            <person name="Vardi A."/>
            <person name="Wilkerson F.P."/>
            <person name="Rokhsar D.S."/>
        </authorList>
    </citation>
    <scope>NUCLEOTIDE SEQUENCE [LARGE SCALE GENOMIC DNA]</scope>
    <source>
        <strain evidence="3 4">CCMP1335</strain>
    </source>
</reference>
<dbReference type="InParanoid" id="B8BXT0"/>
<feature type="region of interest" description="Disordered" evidence="1">
    <location>
        <begin position="487"/>
        <end position="527"/>
    </location>
</feature>
<dbReference type="AlphaFoldDB" id="B8BXT0"/>
<reference evidence="3 4" key="2">
    <citation type="journal article" date="2008" name="Nature">
        <title>The Phaeodactylum genome reveals the evolutionary history of diatom genomes.</title>
        <authorList>
            <person name="Bowler C."/>
            <person name="Allen A.E."/>
            <person name="Badger J.H."/>
            <person name="Grimwood J."/>
            <person name="Jabbari K."/>
            <person name="Kuo A."/>
            <person name="Maheswari U."/>
            <person name="Martens C."/>
            <person name="Maumus F."/>
            <person name="Otillar R.P."/>
            <person name="Rayko E."/>
            <person name="Salamov A."/>
            <person name="Vandepoele K."/>
            <person name="Beszteri B."/>
            <person name="Gruber A."/>
            <person name="Heijde M."/>
            <person name="Katinka M."/>
            <person name="Mock T."/>
            <person name="Valentin K."/>
            <person name="Verret F."/>
            <person name="Berges J.A."/>
            <person name="Brownlee C."/>
            <person name="Cadoret J.P."/>
            <person name="Chiovitti A."/>
            <person name="Choi C.J."/>
            <person name="Coesel S."/>
            <person name="De Martino A."/>
            <person name="Detter J.C."/>
            <person name="Durkin C."/>
            <person name="Falciatore A."/>
            <person name="Fournet J."/>
            <person name="Haruta M."/>
            <person name="Huysman M.J."/>
            <person name="Jenkins B.D."/>
            <person name="Jiroutova K."/>
            <person name="Jorgensen R.E."/>
            <person name="Joubert Y."/>
            <person name="Kaplan A."/>
            <person name="Kroger N."/>
            <person name="Kroth P.G."/>
            <person name="La Roche J."/>
            <person name="Lindquist E."/>
            <person name="Lommer M."/>
            <person name="Martin-Jezequel V."/>
            <person name="Lopez P.J."/>
            <person name="Lucas S."/>
            <person name="Mangogna M."/>
            <person name="McGinnis K."/>
            <person name="Medlin L.K."/>
            <person name="Montsant A."/>
            <person name="Oudot-Le Secq M.P."/>
            <person name="Napoli C."/>
            <person name="Obornik M."/>
            <person name="Parker M.S."/>
            <person name="Petit J.L."/>
            <person name="Porcel B.M."/>
            <person name="Poulsen N."/>
            <person name="Robison M."/>
            <person name="Rychlewski L."/>
            <person name="Rynearson T.A."/>
            <person name="Schmutz J."/>
            <person name="Shapiro H."/>
            <person name="Siaut M."/>
            <person name="Stanley M."/>
            <person name="Sussman M.R."/>
            <person name="Taylor A.R."/>
            <person name="Vardi A."/>
            <person name="von Dassow P."/>
            <person name="Vyverman W."/>
            <person name="Willis A."/>
            <person name="Wyrwicz L.S."/>
            <person name="Rokhsar D.S."/>
            <person name="Weissenbach J."/>
            <person name="Armbrust E.V."/>
            <person name="Green B.R."/>
            <person name="Van de Peer Y."/>
            <person name="Grigoriev I.V."/>
        </authorList>
    </citation>
    <scope>NUCLEOTIDE SEQUENCE [LARGE SCALE GENOMIC DNA]</scope>
    <source>
        <strain evidence="3 4">CCMP1335</strain>
    </source>
</reference>
<dbReference type="EMBL" id="CM000640">
    <property type="protein sequence ID" value="EED94261.1"/>
    <property type="molecule type" value="Genomic_DNA"/>
</dbReference>
<feature type="domain" description="DUF6824" evidence="2">
    <location>
        <begin position="21"/>
        <end position="116"/>
    </location>
</feature>
<feature type="region of interest" description="Disordered" evidence="1">
    <location>
        <begin position="345"/>
        <end position="376"/>
    </location>
</feature>
<gene>
    <name evidence="3" type="ORF">THAPSDRAFT_21752</name>
</gene>